<keyword evidence="4" id="KW-0723">Serine/threonine-protein kinase</keyword>
<dbReference type="EMBL" id="CM035411">
    <property type="protein sequence ID" value="KAH7435739.1"/>
    <property type="molecule type" value="Genomic_DNA"/>
</dbReference>
<dbReference type="PROSITE" id="PS50011">
    <property type="entry name" value="PROTEIN_KINASE_DOM"/>
    <property type="match status" value="1"/>
</dbReference>
<dbReference type="GO" id="GO:0004674">
    <property type="term" value="F:protein serine/threonine kinase activity"/>
    <property type="evidence" value="ECO:0007669"/>
    <property type="project" value="UniProtKB-KW"/>
</dbReference>
<proteinExistence type="predicted"/>
<evidence type="ECO:0000256" key="5">
    <source>
        <dbReference type="ARBA" id="ARBA00022553"/>
    </source>
</evidence>
<evidence type="ECO:0000256" key="12">
    <source>
        <dbReference type="ARBA" id="ARBA00063228"/>
    </source>
</evidence>
<dbReference type="InterPro" id="IPR046958">
    <property type="entry name" value="RBK1/2/STUNTED"/>
</dbReference>
<evidence type="ECO:0000256" key="6">
    <source>
        <dbReference type="ARBA" id="ARBA00022679"/>
    </source>
</evidence>
<keyword evidence="3" id="KW-0963">Cytoplasm</keyword>
<keyword evidence="17" id="KW-1185">Reference proteome</keyword>
<keyword evidence="7 13" id="KW-0547">Nucleotide-binding</keyword>
<evidence type="ECO:0000256" key="10">
    <source>
        <dbReference type="ARBA" id="ARBA00047899"/>
    </source>
</evidence>
<evidence type="ECO:0000256" key="8">
    <source>
        <dbReference type="ARBA" id="ARBA00022777"/>
    </source>
</evidence>
<dbReference type="InterPro" id="IPR008271">
    <property type="entry name" value="Ser/Thr_kinase_AS"/>
</dbReference>
<name>A0A8T2UUG7_CERRI</name>
<keyword evidence="5" id="KW-0597">Phosphoprotein</keyword>
<evidence type="ECO:0000256" key="2">
    <source>
        <dbReference type="ARBA" id="ARBA00012513"/>
    </source>
</evidence>
<keyword evidence="9 13" id="KW-0067">ATP-binding</keyword>
<evidence type="ECO:0000313" key="16">
    <source>
        <dbReference type="EMBL" id="KAH7435739.1"/>
    </source>
</evidence>
<dbReference type="PROSITE" id="PS00108">
    <property type="entry name" value="PROTEIN_KINASE_ST"/>
    <property type="match status" value="1"/>
</dbReference>
<comment type="catalytic activity">
    <reaction evidence="11">
        <text>L-seryl-[protein] + ATP = O-phospho-L-seryl-[protein] + ADP + H(+)</text>
        <dbReference type="Rhea" id="RHEA:17989"/>
        <dbReference type="Rhea" id="RHEA-COMP:9863"/>
        <dbReference type="Rhea" id="RHEA-COMP:11604"/>
        <dbReference type="ChEBI" id="CHEBI:15378"/>
        <dbReference type="ChEBI" id="CHEBI:29999"/>
        <dbReference type="ChEBI" id="CHEBI:30616"/>
        <dbReference type="ChEBI" id="CHEBI:83421"/>
        <dbReference type="ChEBI" id="CHEBI:456216"/>
        <dbReference type="EC" id="2.7.11.1"/>
    </reaction>
</comment>
<gene>
    <name evidence="16" type="ORF">KP509_06G077700</name>
</gene>
<feature type="region of interest" description="Disordered" evidence="14">
    <location>
        <begin position="664"/>
        <end position="690"/>
    </location>
</feature>
<dbReference type="Gene3D" id="3.30.200.20">
    <property type="entry name" value="Phosphorylase Kinase, domain 1"/>
    <property type="match status" value="1"/>
</dbReference>
<keyword evidence="6" id="KW-0808">Transferase</keyword>
<comment type="catalytic activity">
    <reaction evidence="10">
        <text>L-threonyl-[protein] + ATP = O-phospho-L-threonyl-[protein] + ADP + H(+)</text>
        <dbReference type="Rhea" id="RHEA:46608"/>
        <dbReference type="Rhea" id="RHEA-COMP:11060"/>
        <dbReference type="Rhea" id="RHEA-COMP:11605"/>
        <dbReference type="ChEBI" id="CHEBI:15378"/>
        <dbReference type="ChEBI" id="CHEBI:30013"/>
        <dbReference type="ChEBI" id="CHEBI:30616"/>
        <dbReference type="ChEBI" id="CHEBI:61977"/>
        <dbReference type="ChEBI" id="CHEBI:456216"/>
        <dbReference type="EC" id="2.7.11.1"/>
    </reaction>
</comment>
<evidence type="ECO:0000256" key="14">
    <source>
        <dbReference type="SAM" id="MobiDB-lite"/>
    </source>
</evidence>
<comment type="caution">
    <text evidence="16">The sequence shown here is derived from an EMBL/GenBank/DDBJ whole genome shotgun (WGS) entry which is preliminary data.</text>
</comment>
<dbReference type="GO" id="GO:0005524">
    <property type="term" value="F:ATP binding"/>
    <property type="evidence" value="ECO:0007669"/>
    <property type="project" value="UniProtKB-UniRule"/>
</dbReference>
<dbReference type="SUPFAM" id="SSF56112">
    <property type="entry name" value="Protein kinase-like (PK-like)"/>
    <property type="match status" value="1"/>
</dbReference>
<evidence type="ECO:0000313" key="17">
    <source>
        <dbReference type="Proteomes" id="UP000825935"/>
    </source>
</evidence>
<comment type="subcellular location">
    <subcellularLocation>
        <location evidence="1">Cytoplasm</location>
    </subcellularLocation>
</comment>
<dbReference type="PANTHER" id="PTHR47987">
    <property type="entry name" value="OS08G0249100 PROTEIN"/>
    <property type="match status" value="1"/>
</dbReference>
<evidence type="ECO:0000256" key="1">
    <source>
        <dbReference type="ARBA" id="ARBA00004496"/>
    </source>
</evidence>
<feature type="compositionally biased region" description="Basic residues" evidence="14">
    <location>
        <begin position="668"/>
        <end position="678"/>
    </location>
</feature>
<feature type="domain" description="Protein kinase" evidence="15">
    <location>
        <begin position="391"/>
        <end position="677"/>
    </location>
</feature>
<organism evidence="16 17">
    <name type="scientific">Ceratopteris richardii</name>
    <name type="common">Triangle waterfern</name>
    <dbReference type="NCBI Taxonomy" id="49495"/>
    <lineage>
        <taxon>Eukaryota</taxon>
        <taxon>Viridiplantae</taxon>
        <taxon>Streptophyta</taxon>
        <taxon>Embryophyta</taxon>
        <taxon>Tracheophyta</taxon>
        <taxon>Polypodiopsida</taxon>
        <taxon>Polypodiidae</taxon>
        <taxon>Polypodiales</taxon>
        <taxon>Pteridineae</taxon>
        <taxon>Pteridaceae</taxon>
        <taxon>Parkerioideae</taxon>
        <taxon>Ceratopteris</taxon>
    </lineage>
</organism>
<dbReference type="PROSITE" id="PS00107">
    <property type="entry name" value="PROTEIN_KINASE_ATP"/>
    <property type="match status" value="1"/>
</dbReference>
<accession>A0A8T2UUG7</accession>
<dbReference type="InterPro" id="IPR001245">
    <property type="entry name" value="Ser-Thr/Tyr_kinase_cat_dom"/>
</dbReference>
<dbReference type="Gene3D" id="1.10.510.10">
    <property type="entry name" value="Transferase(Phosphotransferase) domain 1"/>
    <property type="match status" value="1"/>
</dbReference>
<dbReference type="Gene3D" id="3.40.50.620">
    <property type="entry name" value="HUPs"/>
    <property type="match status" value="1"/>
</dbReference>
<dbReference type="Proteomes" id="UP000825935">
    <property type="component" value="Chromosome 6"/>
</dbReference>
<evidence type="ECO:0000256" key="4">
    <source>
        <dbReference type="ARBA" id="ARBA00022527"/>
    </source>
</evidence>
<dbReference type="InterPro" id="IPR000719">
    <property type="entry name" value="Prot_kinase_dom"/>
</dbReference>
<feature type="compositionally biased region" description="Low complexity" evidence="14">
    <location>
        <begin position="212"/>
        <end position="226"/>
    </location>
</feature>
<sequence length="708" mass="79156">MLNNRNRHQSARIKMQRWENQNQFIQDRHGHAQGGFQEVIIVGLWSEKDSFELLSWAISVASRTGDSVIAFHLIGPESSNRKSRNGLQAADSQIEALKELCELKQVNLFTKFARPGHEELQLIREASSLHATMLVLSPFTCYDFCRCRDIHKTGGLFVQRVHLGCSVVIVKDYKVVFYEENSVNKDKASNSASSAASDQPPLLRSKSLHQQRVSLTRYSSRSSPSRHNQGEDDLGIKIVTGSKIWPDQAGERSPKSIIDAVNLSSEWNTSMNSSSGSTSIPRRGILSCASLQDDAHSNDETTFLNTNHILSKLRRNASLSTSLSFPPASGCLKKFPVPVSCTSMKGSFKAYVNSLQSTKSMSHDPFAPVLGSQLNWRCFPFEEIAKATDNFNPVRMVGKGGHSEVFKGTLADGELVAVKRLRNDSTEDRSEKEFLTELGIIGHVSHTNTISLVGFCVEEGLHLIFNFSPYGSLASLLHGTSLLDWSSRFKIAIGIARGLHYLHAGCPRRIIHRDIKASNILLGTEFEPQISDFGLAKWFPEQWSQMIVSPVEGTFGYLAPEYFMHGIVSEKTDVFAYGVLLLELITGKQPINEYQESLVIWARPLLESMKMAELVDPRLSGEYETGEMQTIMKAAALCVHSSSARRPYMAQVLEILTGERCPSPCKRQSQHHDHHYTNHPHADFSDEYSSSSTYMNDLSRHREIALEF</sequence>
<feature type="binding site" evidence="13">
    <location>
        <position position="419"/>
    </location>
    <ligand>
        <name>ATP</name>
        <dbReference type="ChEBI" id="CHEBI:30616"/>
    </ligand>
</feature>
<dbReference type="AlphaFoldDB" id="A0A8T2UUG7"/>
<dbReference type="EC" id="2.7.11.1" evidence="2"/>
<dbReference type="SMART" id="SM00220">
    <property type="entry name" value="S_TKc"/>
    <property type="match status" value="1"/>
</dbReference>
<evidence type="ECO:0000256" key="9">
    <source>
        <dbReference type="ARBA" id="ARBA00022840"/>
    </source>
</evidence>
<dbReference type="InterPro" id="IPR017441">
    <property type="entry name" value="Protein_kinase_ATP_BS"/>
</dbReference>
<dbReference type="FunFam" id="1.10.510.10:FF:000335">
    <property type="entry name" value="receptor-like cytosolic serine/threonine-protein kinase RBK2"/>
    <property type="match status" value="1"/>
</dbReference>
<dbReference type="Pfam" id="PF07714">
    <property type="entry name" value="PK_Tyr_Ser-Thr"/>
    <property type="match status" value="1"/>
</dbReference>
<evidence type="ECO:0000259" key="15">
    <source>
        <dbReference type="PROSITE" id="PS50011"/>
    </source>
</evidence>
<feature type="region of interest" description="Disordered" evidence="14">
    <location>
        <begin position="210"/>
        <end position="233"/>
    </location>
</feature>
<reference evidence="16" key="1">
    <citation type="submission" date="2021-08" db="EMBL/GenBank/DDBJ databases">
        <title>WGS assembly of Ceratopteris richardii.</title>
        <authorList>
            <person name="Marchant D.B."/>
            <person name="Chen G."/>
            <person name="Jenkins J."/>
            <person name="Shu S."/>
            <person name="Leebens-Mack J."/>
            <person name="Grimwood J."/>
            <person name="Schmutz J."/>
            <person name="Soltis P."/>
            <person name="Soltis D."/>
            <person name="Chen Z.-H."/>
        </authorList>
    </citation>
    <scope>NUCLEOTIDE SEQUENCE</scope>
    <source>
        <strain evidence="16">Whitten #5841</strain>
        <tissue evidence="16">Leaf</tissue>
    </source>
</reference>
<protein>
    <recommendedName>
        <fullName evidence="2">non-specific serine/threonine protein kinase</fullName>
        <ecNumber evidence="2">2.7.11.1</ecNumber>
    </recommendedName>
</protein>
<dbReference type="InterPro" id="IPR011009">
    <property type="entry name" value="Kinase-like_dom_sf"/>
</dbReference>
<keyword evidence="8" id="KW-0418">Kinase</keyword>
<dbReference type="PANTHER" id="PTHR47987:SF13">
    <property type="entry name" value="RECEPTOR-LIKE CYTOSOLIC SERINE_THREONINE-PROTEIN KINASE RBK2"/>
    <property type="match status" value="1"/>
</dbReference>
<evidence type="ECO:0000256" key="11">
    <source>
        <dbReference type="ARBA" id="ARBA00048679"/>
    </source>
</evidence>
<dbReference type="GO" id="GO:0005737">
    <property type="term" value="C:cytoplasm"/>
    <property type="evidence" value="ECO:0007669"/>
    <property type="project" value="UniProtKB-SubCell"/>
</dbReference>
<comment type="subunit">
    <text evidence="12">Interacts with ARAC5 and ARAC10.</text>
</comment>
<dbReference type="InterPro" id="IPR014729">
    <property type="entry name" value="Rossmann-like_a/b/a_fold"/>
</dbReference>
<dbReference type="CDD" id="cd14066">
    <property type="entry name" value="STKc_IRAK"/>
    <property type="match status" value="1"/>
</dbReference>
<dbReference type="OrthoDB" id="4062651at2759"/>
<evidence type="ECO:0000256" key="7">
    <source>
        <dbReference type="ARBA" id="ARBA00022741"/>
    </source>
</evidence>
<evidence type="ECO:0000256" key="13">
    <source>
        <dbReference type="PROSITE-ProRule" id="PRU10141"/>
    </source>
</evidence>
<evidence type="ECO:0000256" key="3">
    <source>
        <dbReference type="ARBA" id="ARBA00022490"/>
    </source>
</evidence>
<dbReference type="GO" id="GO:0051020">
    <property type="term" value="F:GTPase binding"/>
    <property type="evidence" value="ECO:0007669"/>
    <property type="project" value="UniProtKB-ARBA"/>
</dbReference>